<dbReference type="InterPro" id="IPR021139">
    <property type="entry name" value="NYN"/>
</dbReference>
<dbReference type="PANTHER" id="PTHR35458">
    <property type="entry name" value="SLR0755 PROTEIN"/>
    <property type="match status" value="1"/>
</dbReference>
<dbReference type="PANTHER" id="PTHR35458:SF2">
    <property type="entry name" value="SLR0755 PROTEIN"/>
    <property type="match status" value="1"/>
</dbReference>
<evidence type="ECO:0000313" key="2">
    <source>
        <dbReference type="EMBL" id="KPN62901.1"/>
    </source>
</evidence>
<dbReference type="Gene3D" id="3.40.50.1010">
    <property type="entry name" value="5'-nuclease"/>
    <property type="match status" value="1"/>
</dbReference>
<dbReference type="OrthoDB" id="9794137at2"/>
<accession>A0A0P7I1U9</accession>
<dbReference type="EMBL" id="LKBA01000008">
    <property type="protein sequence ID" value="KPN62901.1"/>
    <property type="molecule type" value="Genomic_DNA"/>
</dbReference>
<comment type="caution">
    <text evidence="2">The sequence shown here is derived from an EMBL/GenBank/DDBJ whole genome shotgun (WGS) entry which is preliminary data.</text>
</comment>
<dbReference type="STRING" id="154981.AKJ29_01785"/>
<evidence type="ECO:0000313" key="3">
    <source>
        <dbReference type="Proteomes" id="UP000050471"/>
    </source>
</evidence>
<dbReference type="InterPro" id="IPR047140">
    <property type="entry name" value="LabA"/>
</dbReference>
<dbReference type="CDD" id="cd10911">
    <property type="entry name" value="PIN_LabA"/>
    <property type="match status" value="1"/>
</dbReference>
<gene>
    <name evidence="2" type="ORF">AKJ29_01785</name>
</gene>
<evidence type="ECO:0000259" key="1">
    <source>
        <dbReference type="Pfam" id="PF01936"/>
    </source>
</evidence>
<reference evidence="2 3" key="1">
    <citation type="submission" date="2015-09" db="EMBL/GenBank/DDBJ databases">
        <title>Draft genome sequence of Aliiroseovarius crassostreae CV919-312TSm, the causative agent of Roseovarius Oyster Disease (formerly Juvenile Oyster Disease).</title>
        <authorList>
            <person name="Kessner L."/>
            <person name="Spinard E."/>
            <person name="Nelson D."/>
        </authorList>
    </citation>
    <scope>NUCLEOTIDE SEQUENCE [LARGE SCALE GENOMIC DNA]</scope>
    <source>
        <strain evidence="2 3">CV919-312</strain>
    </source>
</reference>
<sequence>MNKASQKGFGLRVADRTVLMIDGASTAAASRAVGWTLDFKKLRKVVQEQTHLVRARYFSLAASKIEDGEDGAERALKGLLDFLAYNGFVVDTRFVRPYDDGSGRTRLRGSMAVSIALKLVSDSPRIDHILLFTGDGSLAPAVEEAQRIGARVTVVGTMKGDNVSDGLRRQADFFVELDDLRDQIERERT</sequence>
<protein>
    <recommendedName>
        <fullName evidence="1">NYN domain-containing protein</fullName>
    </recommendedName>
</protein>
<dbReference type="AlphaFoldDB" id="A0A0P7I1U9"/>
<name>A0A0P7I1U9_9RHOB</name>
<feature type="domain" description="NYN" evidence="1">
    <location>
        <begin position="16"/>
        <end position="177"/>
    </location>
</feature>
<organism evidence="2 3">
    <name type="scientific">Aliiroseovarius crassostreae</name>
    <dbReference type="NCBI Taxonomy" id="154981"/>
    <lineage>
        <taxon>Bacteria</taxon>
        <taxon>Pseudomonadati</taxon>
        <taxon>Pseudomonadota</taxon>
        <taxon>Alphaproteobacteria</taxon>
        <taxon>Rhodobacterales</taxon>
        <taxon>Paracoccaceae</taxon>
        <taxon>Aliiroseovarius</taxon>
    </lineage>
</organism>
<dbReference type="Pfam" id="PF01936">
    <property type="entry name" value="NYN"/>
    <property type="match status" value="1"/>
</dbReference>
<proteinExistence type="predicted"/>
<dbReference type="RefSeq" id="WP_055190803.1">
    <property type="nucleotide sequence ID" value="NZ_FPBS01000071.1"/>
</dbReference>
<dbReference type="GO" id="GO:0004540">
    <property type="term" value="F:RNA nuclease activity"/>
    <property type="evidence" value="ECO:0007669"/>
    <property type="project" value="InterPro"/>
</dbReference>
<keyword evidence="3" id="KW-1185">Reference proteome</keyword>
<dbReference type="Proteomes" id="UP000050471">
    <property type="component" value="Unassembled WGS sequence"/>
</dbReference>